<accession>A0A0R3U0E5</accession>
<sequence length="119" mass="13180">LTLYTGSSQEAQHLFILSSQLHEHQTIAHLSSQQSARQLEQQDRLQYNESYVYSEGEVVAGNRLHGNPDVTKGDKLLVETSDSPLFPQIGVSSSHDASDSGVVKDDASQQQEHRQSAYI</sequence>
<name>A0A0R3U0E5_RODNA</name>
<dbReference type="AlphaFoldDB" id="A0A0R3U0E5"/>
<protein>
    <submittedName>
        <fullName evidence="2">FHA domain-containing protein</fullName>
    </submittedName>
</protein>
<feature type="compositionally biased region" description="Basic and acidic residues" evidence="1">
    <location>
        <begin position="96"/>
        <end position="119"/>
    </location>
</feature>
<reference evidence="2" key="1">
    <citation type="submission" date="2017-02" db="UniProtKB">
        <authorList>
            <consortium name="WormBaseParasite"/>
        </authorList>
    </citation>
    <scope>IDENTIFICATION</scope>
</reference>
<organism evidence="2">
    <name type="scientific">Rodentolepis nana</name>
    <name type="common">Dwarf tapeworm</name>
    <name type="synonym">Hymenolepis nana</name>
    <dbReference type="NCBI Taxonomy" id="102285"/>
    <lineage>
        <taxon>Eukaryota</taxon>
        <taxon>Metazoa</taxon>
        <taxon>Spiralia</taxon>
        <taxon>Lophotrochozoa</taxon>
        <taxon>Platyhelminthes</taxon>
        <taxon>Cestoda</taxon>
        <taxon>Eucestoda</taxon>
        <taxon>Cyclophyllidea</taxon>
        <taxon>Hymenolepididae</taxon>
        <taxon>Rodentolepis</taxon>
    </lineage>
</organism>
<evidence type="ECO:0000313" key="2">
    <source>
        <dbReference type="WBParaSite" id="HNAJ_0001359401-mRNA-1"/>
    </source>
</evidence>
<proteinExistence type="predicted"/>
<dbReference type="WBParaSite" id="HNAJ_0001359401-mRNA-1">
    <property type="protein sequence ID" value="HNAJ_0001359401-mRNA-1"/>
    <property type="gene ID" value="HNAJ_0001359401"/>
</dbReference>
<evidence type="ECO:0000256" key="1">
    <source>
        <dbReference type="SAM" id="MobiDB-lite"/>
    </source>
</evidence>
<feature type="region of interest" description="Disordered" evidence="1">
    <location>
        <begin position="86"/>
        <end position="119"/>
    </location>
</feature>